<evidence type="ECO:0000313" key="11">
    <source>
        <dbReference type="Proteomes" id="UP000221653"/>
    </source>
</evidence>
<evidence type="ECO:0000256" key="4">
    <source>
        <dbReference type="ARBA" id="ARBA00022763"/>
    </source>
</evidence>
<comment type="caution">
    <text evidence="10">The sequence shown here is derived from an EMBL/GenBank/DDBJ whole genome shotgun (WGS) entry which is preliminary data.</text>
</comment>
<dbReference type="AlphaFoldDB" id="A0A2A9DQV6"/>
<dbReference type="PANTHER" id="PTHR33991">
    <property type="entry name" value="DNA REPAIR PROTEIN RECO"/>
    <property type="match status" value="1"/>
</dbReference>
<keyword evidence="5 8" id="KW-0233">DNA recombination</keyword>
<evidence type="ECO:0000256" key="6">
    <source>
        <dbReference type="ARBA" id="ARBA00023204"/>
    </source>
</evidence>
<dbReference type="Proteomes" id="UP000221653">
    <property type="component" value="Unassembled WGS sequence"/>
</dbReference>
<keyword evidence="4 8" id="KW-0227">DNA damage</keyword>
<gene>
    <name evidence="8" type="primary">recO</name>
    <name evidence="10" type="ORF">ATK06_1402</name>
</gene>
<dbReference type="InterPro" id="IPR003717">
    <property type="entry name" value="RecO"/>
</dbReference>
<sequence length="250" mass="27405">MRRASFRDRALVLRTYDFGEADRVVVLLTENHGIVRSVAKGVRRAKSRFGSRVQLFVLLDVHLYPGRNLATITAADTVEYFGSGIIDDYQRYSAACAVLEAAERLALAEGGEDPWLFTSTATTLRTLQTAQHPLLHMDAFFLQAMAHAGWAPSVFNCAQCGRPGPHHVFHAPSGGALCVYCRPSGAREVPEQALRVMWYLERGDVAGATQVISATDAPDHLAGVVDSLTRQHVTTFIERKLASLQVLDQG</sequence>
<evidence type="ECO:0000256" key="3">
    <source>
        <dbReference type="ARBA" id="ARBA00021310"/>
    </source>
</evidence>
<proteinExistence type="inferred from homology"/>
<evidence type="ECO:0000256" key="7">
    <source>
        <dbReference type="ARBA" id="ARBA00033409"/>
    </source>
</evidence>
<evidence type="ECO:0000256" key="5">
    <source>
        <dbReference type="ARBA" id="ARBA00023172"/>
    </source>
</evidence>
<keyword evidence="6 8" id="KW-0234">DNA repair</keyword>
<dbReference type="GO" id="GO:0006310">
    <property type="term" value="P:DNA recombination"/>
    <property type="evidence" value="ECO:0007669"/>
    <property type="project" value="UniProtKB-UniRule"/>
</dbReference>
<feature type="domain" description="DNA replication/recombination mediator RecO N-terminal" evidence="9">
    <location>
        <begin position="5"/>
        <end position="81"/>
    </location>
</feature>
<comment type="similarity">
    <text evidence="2 8">Belongs to the RecO family.</text>
</comment>
<dbReference type="InterPro" id="IPR042242">
    <property type="entry name" value="RecO_C"/>
</dbReference>
<organism evidence="10 11">
    <name type="scientific">Corynebacterium renale</name>
    <dbReference type="NCBI Taxonomy" id="1724"/>
    <lineage>
        <taxon>Bacteria</taxon>
        <taxon>Bacillati</taxon>
        <taxon>Actinomycetota</taxon>
        <taxon>Actinomycetes</taxon>
        <taxon>Mycobacteriales</taxon>
        <taxon>Corynebacteriaceae</taxon>
        <taxon>Corynebacterium</taxon>
    </lineage>
</organism>
<dbReference type="OrthoDB" id="9812244at2"/>
<dbReference type="PANTHER" id="PTHR33991:SF1">
    <property type="entry name" value="DNA REPAIR PROTEIN RECO"/>
    <property type="match status" value="1"/>
</dbReference>
<dbReference type="SUPFAM" id="SSF50249">
    <property type="entry name" value="Nucleic acid-binding proteins"/>
    <property type="match status" value="1"/>
</dbReference>
<dbReference type="Pfam" id="PF11967">
    <property type="entry name" value="RecO_N"/>
    <property type="match status" value="1"/>
</dbReference>
<evidence type="ECO:0000256" key="1">
    <source>
        <dbReference type="ARBA" id="ARBA00003065"/>
    </source>
</evidence>
<accession>A0A2A9DQV6</accession>
<keyword evidence="11" id="KW-1185">Reference proteome</keyword>
<dbReference type="GO" id="GO:0006302">
    <property type="term" value="P:double-strand break repair"/>
    <property type="evidence" value="ECO:0007669"/>
    <property type="project" value="TreeGrafter"/>
</dbReference>
<dbReference type="Gene3D" id="2.40.50.140">
    <property type="entry name" value="Nucleic acid-binding proteins"/>
    <property type="match status" value="1"/>
</dbReference>
<name>A0A2A9DQV6_9CORY</name>
<dbReference type="SUPFAM" id="SSF57863">
    <property type="entry name" value="ArfGap/RecO-like zinc finger"/>
    <property type="match status" value="1"/>
</dbReference>
<dbReference type="GO" id="GO:0043590">
    <property type="term" value="C:bacterial nucleoid"/>
    <property type="evidence" value="ECO:0007669"/>
    <property type="project" value="TreeGrafter"/>
</dbReference>
<dbReference type="Pfam" id="PF02565">
    <property type="entry name" value="RecO_C"/>
    <property type="match status" value="1"/>
</dbReference>
<dbReference type="EMBL" id="PDJF01000001">
    <property type="protein sequence ID" value="PFG28299.1"/>
    <property type="molecule type" value="Genomic_DNA"/>
</dbReference>
<dbReference type="NCBIfam" id="TIGR00613">
    <property type="entry name" value="reco"/>
    <property type="match status" value="1"/>
</dbReference>
<reference evidence="10 11" key="1">
    <citation type="submission" date="2017-10" db="EMBL/GenBank/DDBJ databases">
        <title>Sequencing the genomes of 1000 actinobacteria strains.</title>
        <authorList>
            <person name="Klenk H.-P."/>
        </authorList>
    </citation>
    <scope>NUCLEOTIDE SEQUENCE [LARGE SCALE GENOMIC DNA]</scope>
    <source>
        <strain evidence="10 11">DSM 20688</strain>
    </source>
</reference>
<evidence type="ECO:0000256" key="8">
    <source>
        <dbReference type="HAMAP-Rule" id="MF_00201"/>
    </source>
</evidence>
<evidence type="ECO:0000256" key="2">
    <source>
        <dbReference type="ARBA" id="ARBA00007452"/>
    </source>
</evidence>
<dbReference type="InterPro" id="IPR022572">
    <property type="entry name" value="DNA_rep/recomb_RecO_N"/>
</dbReference>
<comment type="function">
    <text evidence="1 8">Involved in DNA repair and RecF pathway recombination.</text>
</comment>
<dbReference type="InterPro" id="IPR012340">
    <property type="entry name" value="NA-bd_OB-fold"/>
</dbReference>
<dbReference type="Gene3D" id="1.20.1440.120">
    <property type="entry name" value="Recombination protein O, C-terminal domain"/>
    <property type="match status" value="1"/>
</dbReference>
<dbReference type="RefSeq" id="WP_048379508.1">
    <property type="nucleotide sequence ID" value="NZ_LDYE01000003.1"/>
</dbReference>
<dbReference type="InterPro" id="IPR037278">
    <property type="entry name" value="ARFGAP/RecO"/>
</dbReference>
<protein>
    <recommendedName>
        <fullName evidence="3 8">DNA repair protein RecO</fullName>
    </recommendedName>
    <alternativeName>
        <fullName evidence="7 8">Recombination protein O</fullName>
    </alternativeName>
</protein>
<evidence type="ECO:0000259" key="9">
    <source>
        <dbReference type="Pfam" id="PF11967"/>
    </source>
</evidence>
<dbReference type="HAMAP" id="MF_00201">
    <property type="entry name" value="RecO"/>
    <property type="match status" value="1"/>
</dbReference>
<evidence type="ECO:0000313" key="10">
    <source>
        <dbReference type="EMBL" id="PFG28299.1"/>
    </source>
</evidence>
<dbReference type="STRING" id="1724.GCA_001044175_01320"/>